<dbReference type="Pfam" id="PF08541">
    <property type="entry name" value="ACP_syn_III_C"/>
    <property type="match status" value="1"/>
</dbReference>
<dbReference type="PANTHER" id="PTHR34069:SF2">
    <property type="entry name" value="BETA-KETOACYL-[ACYL-CARRIER-PROTEIN] SYNTHASE III"/>
    <property type="match status" value="1"/>
</dbReference>
<dbReference type="PANTHER" id="PTHR34069">
    <property type="entry name" value="3-OXOACYL-[ACYL-CARRIER-PROTEIN] SYNTHASE 3"/>
    <property type="match status" value="1"/>
</dbReference>
<dbReference type="SUPFAM" id="SSF53901">
    <property type="entry name" value="Thiolase-like"/>
    <property type="match status" value="1"/>
</dbReference>
<dbReference type="NCBIfam" id="NF006829">
    <property type="entry name" value="PRK09352.1"/>
    <property type="match status" value="1"/>
</dbReference>
<dbReference type="EMBL" id="JBHLZY010000026">
    <property type="protein sequence ID" value="MFB9770525.1"/>
    <property type="molecule type" value="Genomic_DNA"/>
</dbReference>
<organism evidence="12 13">
    <name type="scientific">Lactiplantibacillus modestisalitolerans</name>
    <dbReference type="NCBI Taxonomy" id="1457219"/>
    <lineage>
        <taxon>Bacteria</taxon>
        <taxon>Bacillati</taxon>
        <taxon>Bacillota</taxon>
        <taxon>Bacilli</taxon>
        <taxon>Lactobacillales</taxon>
        <taxon>Lactobacillaceae</taxon>
        <taxon>Lactiplantibacillus</taxon>
    </lineage>
</organism>
<keyword evidence="3 9" id="KW-0444">Lipid biosynthesis</keyword>
<feature type="domain" description="Beta-ketoacyl-[acyl-carrier-protein] synthase III C-terminal" evidence="10">
    <location>
        <begin position="235"/>
        <end position="323"/>
    </location>
</feature>
<dbReference type="EC" id="2.3.1.180" evidence="9"/>
<dbReference type="Pfam" id="PF08545">
    <property type="entry name" value="ACP_syn_III"/>
    <property type="match status" value="1"/>
</dbReference>
<evidence type="ECO:0000256" key="3">
    <source>
        <dbReference type="ARBA" id="ARBA00022516"/>
    </source>
</evidence>
<feature type="active site" evidence="9">
    <location>
        <position position="281"/>
    </location>
</feature>
<keyword evidence="8 9" id="KW-0012">Acyltransferase</keyword>
<accession>A0ABV5WWJ2</accession>
<evidence type="ECO:0000259" key="10">
    <source>
        <dbReference type="Pfam" id="PF08541"/>
    </source>
</evidence>
<comment type="pathway">
    <text evidence="9">Lipid metabolism; fatty acid biosynthesis.</text>
</comment>
<keyword evidence="9" id="KW-0511">Multifunctional enzyme</keyword>
<feature type="active site" evidence="9">
    <location>
        <position position="113"/>
    </location>
</feature>
<comment type="function">
    <text evidence="9">Catalyzes the condensation reaction of fatty acid synthesis by the addition to an acyl acceptor of two carbons from malonyl-ACP. Catalyzes the first condensation reaction which initiates fatty acid synthesis and may therefore play a role in governing the total rate of fatty acid production. Possesses both acetoacetyl-ACP synthase and acetyl transacylase activities. Its substrate specificity determines the biosynthesis of branched-chain and/or straight-chain of fatty acids.</text>
</comment>
<evidence type="ECO:0000256" key="8">
    <source>
        <dbReference type="ARBA" id="ARBA00023315"/>
    </source>
</evidence>
<feature type="domain" description="Beta-ketoacyl-[acyl-carrier-protein] synthase III N-terminal" evidence="11">
    <location>
        <begin position="107"/>
        <end position="183"/>
    </location>
</feature>
<dbReference type="GO" id="GO:0033818">
    <property type="term" value="F:beta-ketoacyl-acyl-carrier-protein synthase III activity"/>
    <property type="evidence" value="ECO:0007669"/>
    <property type="project" value="UniProtKB-EC"/>
</dbReference>
<feature type="region of interest" description="ACP-binding" evidence="9">
    <location>
        <begin position="252"/>
        <end position="256"/>
    </location>
</feature>
<keyword evidence="13" id="KW-1185">Reference proteome</keyword>
<keyword evidence="6 9" id="KW-0443">Lipid metabolism</keyword>
<dbReference type="InterPro" id="IPR016039">
    <property type="entry name" value="Thiolase-like"/>
</dbReference>
<dbReference type="InterPro" id="IPR013747">
    <property type="entry name" value="ACP_syn_III_C"/>
</dbReference>
<keyword evidence="5 9" id="KW-0276">Fatty acid metabolism</keyword>
<dbReference type="InterPro" id="IPR004655">
    <property type="entry name" value="FabH"/>
</dbReference>
<gene>
    <name evidence="9" type="primary">fabH</name>
    <name evidence="12" type="ORF">ACFFLI_11685</name>
</gene>
<proteinExistence type="inferred from homology"/>
<reference evidence="12 13" key="1">
    <citation type="submission" date="2024-09" db="EMBL/GenBank/DDBJ databases">
        <authorList>
            <person name="Sun Q."/>
            <person name="Mori K."/>
        </authorList>
    </citation>
    <scope>NUCLEOTIDE SEQUENCE [LARGE SCALE GENOMIC DNA]</scope>
    <source>
        <strain evidence="12 13">TBRC 4576</strain>
    </source>
</reference>
<dbReference type="InterPro" id="IPR013751">
    <property type="entry name" value="ACP_syn_III_N"/>
</dbReference>
<sequence length="324" mass="34499">MTATFTITASAAAVPAKVLPNVQLTNWLETSDEWITQRTGIQQRHVATTETTTSLAVAVGRQLLANARLAARDVDLIVVATMSPDQLTPATATQVQAALGAENAVAFDINAACAGFVYGLQVVHQMLGVGQTALLIGSETLSRLVDWHDRRTAVLFGDGAGGVVVHRSKAGPGHWLGDHFATEGRLGHYLQAGQFPQVNPWQTASAELKWAFQMDGRRVYDFATKRVPDSIQRALMAAGVAPEQVQQYVLHQANARIIKSVARKLDLAASQCPINIAQYGNTAAASEPILFAELMAQGAIKRGDKVVFSGFGGGLSVGSVVIEF</sequence>
<evidence type="ECO:0000256" key="9">
    <source>
        <dbReference type="HAMAP-Rule" id="MF_01815"/>
    </source>
</evidence>
<dbReference type="RefSeq" id="WP_137641856.1">
    <property type="nucleotide sequence ID" value="NZ_BJEA01000003.1"/>
</dbReference>
<keyword evidence="2 9" id="KW-0963">Cytoplasm</keyword>
<comment type="catalytic activity">
    <reaction evidence="9">
        <text>malonyl-[ACP] + acetyl-CoA + H(+) = 3-oxobutanoyl-[ACP] + CO2 + CoA</text>
        <dbReference type="Rhea" id="RHEA:12080"/>
        <dbReference type="Rhea" id="RHEA-COMP:9623"/>
        <dbReference type="Rhea" id="RHEA-COMP:9625"/>
        <dbReference type="ChEBI" id="CHEBI:15378"/>
        <dbReference type="ChEBI" id="CHEBI:16526"/>
        <dbReference type="ChEBI" id="CHEBI:57287"/>
        <dbReference type="ChEBI" id="CHEBI:57288"/>
        <dbReference type="ChEBI" id="CHEBI:78449"/>
        <dbReference type="ChEBI" id="CHEBI:78450"/>
        <dbReference type="EC" id="2.3.1.180"/>
    </reaction>
</comment>
<evidence type="ECO:0000256" key="2">
    <source>
        <dbReference type="ARBA" id="ARBA00022490"/>
    </source>
</evidence>
<dbReference type="Gene3D" id="3.40.47.10">
    <property type="match status" value="1"/>
</dbReference>
<dbReference type="HAMAP" id="MF_01815">
    <property type="entry name" value="FabH"/>
    <property type="match status" value="1"/>
</dbReference>
<protein>
    <recommendedName>
        <fullName evidence="9">Beta-ketoacyl-[acyl-carrier-protein] synthase III</fullName>
        <shortName evidence="9">Beta-ketoacyl-ACP synthase III</shortName>
        <shortName evidence="9">KAS III</shortName>
        <ecNumber evidence="9">2.3.1.180</ecNumber>
    </recommendedName>
    <alternativeName>
        <fullName evidence="9">3-oxoacyl-[acyl-carrier-protein] synthase 3</fullName>
    </alternativeName>
    <alternativeName>
        <fullName evidence="9">3-oxoacyl-[acyl-carrier-protein] synthase III</fullName>
    </alternativeName>
</protein>
<comment type="subcellular location">
    <subcellularLocation>
        <location evidence="9">Cytoplasm</location>
    </subcellularLocation>
</comment>
<dbReference type="NCBIfam" id="TIGR00747">
    <property type="entry name" value="fabH"/>
    <property type="match status" value="1"/>
</dbReference>
<comment type="subunit">
    <text evidence="9">Homodimer.</text>
</comment>
<name>A0ABV5WWJ2_9LACO</name>
<evidence type="ECO:0000256" key="5">
    <source>
        <dbReference type="ARBA" id="ARBA00022832"/>
    </source>
</evidence>
<feature type="active site" evidence="9">
    <location>
        <position position="251"/>
    </location>
</feature>
<keyword evidence="7 9" id="KW-0275">Fatty acid biosynthesis</keyword>
<evidence type="ECO:0000256" key="1">
    <source>
        <dbReference type="ARBA" id="ARBA00008642"/>
    </source>
</evidence>
<evidence type="ECO:0000313" key="12">
    <source>
        <dbReference type="EMBL" id="MFB9770525.1"/>
    </source>
</evidence>
<evidence type="ECO:0000256" key="6">
    <source>
        <dbReference type="ARBA" id="ARBA00023098"/>
    </source>
</evidence>
<dbReference type="CDD" id="cd00830">
    <property type="entry name" value="KAS_III"/>
    <property type="match status" value="1"/>
</dbReference>
<evidence type="ECO:0000259" key="11">
    <source>
        <dbReference type="Pfam" id="PF08545"/>
    </source>
</evidence>
<evidence type="ECO:0000256" key="4">
    <source>
        <dbReference type="ARBA" id="ARBA00022679"/>
    </source>
</evidence>
<dbReference type="Proteomes" id="UP001589691">
    <property type="component" value="Unassembled WGS sequence"/>
</dbReference>
<evidence type="ECO:0000256" key="7">
    <source>
        <dbReference type="ARBA" id="ARBA00023160"/>
    </source>
</evidence>
<comment type="domain">
    <text evidence="9">The last Arg residue of the ACP-binding site is essential for the weak association between ACP/AcpP and FabH.</text>
</comment>
<keyword evidence="4 9" id="KW-0808">Transferase</keyword>
<evidence type="ECO:0000313" key="13">
    <source>
        <dbReference type="Proteomes" id="UP001589691"/>
    </source>
</evidence>
<comment type="similarity">
    <text evidence="1 9">Belongs to the thiolase-like superfamily. FabH family.</text>
</comment>
<comment type="caution">
    <text evidence="12">The sequence shown here is derived from an EMBL/GenBank/DDBJ whole genome shotgun (WGS) entry which is preliminary data.</text>
</comment>